<reference evidence="2 3" key="1">
    <citation type="submission" date="2024-01" db="EMBL/GenBank/DDBJ databases">
        <authorList>
            <consortium name="Genoscope - CEA"/>
            <person name="William W."/>
        </authorList>
    </citation>
    <scope>NUCLEOTIDE SEQUENCE [LARGE SCALE GENOMIC DNA]</scope>
    <source>
        <strain evidence="2 3">29B2s-10</strain>
    </source>
</reference>
<evidence type="ECO:0000313" key="2">
    <source>
        <dbReference type="EMBL" id="CAK7903542.1"/>
    </source>
</evidence>
<evidence type="ECO:0000313" key="3">
    <source>
        <dbReference type="Proteomes" id="UP001497600"/>
    </source>
</evidence>
<dbReference type="EMBL" id="OZ004256">
    <property type="protein sequence ID" value="CAK7903542.1"/>
    <property type="molecule type" value="Genomic_DNA"/>
</dbReference>
<feature type="chain" id="PRO_5045351645" evidence="1">
    <location>
        <begin position="21"/>
        <end position="159"/>
    </location>
</feature>
<sequence length="159" mass="17493">MKISTIVLSSIASLAASANAAAVDAPPPLPTFDGATCKLNSKDWLQYYDDGWEELGSVGHYIGYFYTSNNHAIKVTLTGGYNGTDFFIGDNALKDCSCIPNVKPDYHLLEGATTDLWVTVDERELLGFRMNSHAVDFKIELHSETSTWMPVMKMEACSK</sequence>
<name>A0ABP0EE33_9ASCO</name>
<dbReference type="Proteomes" id="UP001497600">
    <property type="component" value="Chromosome D"/>
</dbReference>
<keyword evidence="1" id="KW-0732">Signal</keyword>
<evidence type="ECO:0000256" key="1">
    <source>
        <dbReference type="SAM" id="SignalP"/>
    </source>
</evidence>
<organism evidence="2 3">
    <name type="scientific">[Candida] anglica</name>
    <dbReference type="NCBI Taxonomy" id="148631"/>
    <lineage>
        <taxon>Eukaryota</taxon>
        <taxon>Fungi</taxon>
        <taxon>Dikarya</taxon>
        <taxon>Ascomycota</taxon>
        <taxon>Saccharomycotina</taxon>
        <taxon>Pichiomycetes</taxon>
        <taxon>Debaryomycetaceae</taxon>
        <taxon>Kurtzmaniella</taxon>
    </lineage>
</organism>
<keyword evidence="3" id="KW-1185">Reference proteome</keyword>
<protein>
    <submittedName>
        <fullName evidence="2">Uncharacterized protein</fullName>
    </submittedName>
</protein>
<proteinExistence type="predicted"/>
<gene>
    <name evidence="2" type="ORF">CAAN4_D05072</name>
</gene>
<accession>A0ABP0EE33</accession>
<feature type="signal peptide" evidence="1">
    <location>
        <begin position="1"/>
        <end position="20"/>
    </location>
</feature>